<dbReference type="SUPFAM" id="SSF53474">
    <property type="entry name" value="alpha/beta-Hydrolases"/>
    <property type="match status" value="1"/>
</dbReference>
<dbReference type="InterPro" id="IPR029058">
    <property type="entry name" value="AB_hydrolase_fold"/>
</dbReference>
<accession>A0A2P2EEC9</accession>
<dbReference type="Proteomes" id="UP000245086">
    <property type="component" value="Unassembled WGS sequence"/>
</dbReference>
<dbReference type="RefSeq" id="WP_108986302.1">
    <property type="nucleotide sequence ID" value="NZ_BFBR01000014.1"/>
</dbReference>
<organism evidence="1 2">
    <name type="scientific">Candidatus Phycosocius bacilliformis</name>
    <dbReference type="NCBI Taxonomy" id="1445552"/>
    <lineage>
        <taxon>Bacteria</taxon>
        <taxon>Pseudomonadati</taxon>
        <taxon>Pseudomonadota</taxon>
        <taxon>Alphaproteobacteria</taxon>
        <taxon>Caulobacterales</taxon>
        <taxon>Caulobacterales incertae sedis</taxon>
        <taxon>Candidatus Phycosocius</taxon>
    </lineage>
</organism>
<keyword evidence="2" id="KW-1185">Reference proteome</keyword>
<evidence type="ECO:0000313" key="1">
    <source>
        <dbReference type="EMBL" id="GBF59418.1"/>
    </source>
</evidence>
<gene>
    <name evidence="1" type="ORF">PbB2_03118</name>
</gene>
<dbReference type="OrthoDB" id="339159at2"/>
<comment type="caution">
    <text evidence="1">The sequence shown here is derived from an EMBL/GenBank/DDBJ whole genome shotgun (WGS) entry which is preliminary data.</text>
</comment>
<proteinExistence type="predicted"/>
<evidence type="ECO:0000313" key="2">
    <source>
        <dbReference type="Proteomes" id="UP000245086"/>
    </source>
</evidence>
<dbReference type="AlphaFoldDB" id="A0A2P2EEC9"/>
<reference evidence="1" key="1">
    <citation type="journal article" date="2018" name="Genome Announc.">
        <title>Draft Genome Sequence of "Candidatus Phycosocius bacilliformis," an Alphaproteobacterial Ectosymbiont of the Hydrocarbon-Producing Green Alga Botryococcus braunii.</title>
        <authorList>
            <person name="Tanabe Y."/>
            <person name="Yamaguchi H."/>
            <person name="Watanabe M.M."/>
        </authorList>
    </citation>
    <scope>NUCLEOTIDE SEQUENCE [LARGE SCALE GENOMIC DNA]</scope>
    <source>
        <strain evidence="1">BOTRYCO-2</strain>
    </source>
</reference>
<name>A0A2P2EEC9_9PROT</name>
<sequence>MRATTDLPATTSSDNQIQTANKPFGPLRCHGLARREVIALGVGGCALGALGPSMALGAAPSARSEERGLNPLSWLNRGRDSFETVYEASTGVVAARMTDFSLSTPTGMMCRARLAYPVTVFDRMPLIVFCPDQECSGAMYDAFIGGLAASGYFVMAVDPMLQQSNTMGRSGATTVADHATGQAGLAETQFLIDQIGEAAKVLGPRANRVDASRVGISGHGTGAWKALHLAGWGVEGGRADQGRDGRIMAAFALFPSTTPSAGRLRSGAGDQGTLALVAGAASGLPIGAPGSNLLTLALPVQTTHFGGLIGCPAPGGRSGKSQPREARPLAATIAAASIFFDWGLKRKGDRKRTLLELNGRVVEGLSQPLTLNRA</sequence>
<dbReference type="Gene3D" id="3.40.50.1820">
    <property type="entry name" value="alpha/beta hydrolase"/>
    <property type="match status" value="1"/>
</dbReference>
<protein>
    <submittedName>
        <fullName evidence="1">Uncharacterized protein</fullName>
    </submittedName>
</protein>
<dbReference type="EMBL" id="BFBR01000014">
    <property type="protein sequence ID" value="GBF59418.1"/>
    <property type="molecule type" value="Genomic_DNA"/>
</dbReference>